<evidence type="ECO:0000313" key="2">
    <source>
        <dbReference type="EMBL" id="KAF2443714.1"/>
    </source>
</evidence>
<feature type="chain" id="PRO_5040290996" description="Secreted protein" evidence="1">
    <location>
        <begin position="27"/>
        <end position="110"/>
    </location>
</feature>
<dbReference type="Proteomes" id="UP000799764">
    <property type="component" value="Unassembled WGS sequence"/>
</dbReference>
<comment type="caution">
    <text evidence="2">The sequence shown here is derived from an EMBL/GenBank/DDBJ whole genome shotgun (WGS) entry which is preliminary data.</text>
</comment>
<accession>A0A9P4PIT1</accession>
<sequence>MAPSAVFGRLAHSIIILLLPSRSTIGSRDDTAACTCTSNKQKTMHPPAFRHASDRAIQREAGHRQGFVFITSSTNTPPATNSAPARKSVFMFRHGYLIRKLPAPISTPPR</sequence>
<dbReference type="AlphaFoldDB" id="A0A9P4PIT1"/>
<keyword evidence="3" id="KW-1185">Reference proteome</keyword>
<feature type="signal peptide" evidence="1">
    <location>
        <begin position="1"/>
        <end position="26"/>
    </location>
</feature>
<proteinExistence type="predicted"/>
<evidence type="ECO:0008006" key="4">
    <source>
        <dbReference type="Google" id="ProtNLM"/>
    </source>
</evidence>
<reference evidence="2" key="1">
    <citation type="journal article" date="2020" name="Stud. Mycol.">
        <title>101 Dothideomycetes genomes: a test case for predicting lifestyles and emergence of pathogens.</title>
        <authorList>
            <person name="Haridas S."/>
            <person name="Albert R."/>
            <person name="Binder M."/>
            <person name="Bloem J."/>
            <person name="Labutti K."/>
            <person name="Salamov A."/>
            <person name="Andreopoulos B."/>
            <person name="Baker S."/>
            <person name="Barry K."/>
            <person name="Bills G."/>
            <person name="Bluhm B."/>
            <person name="Cannon C."/>
            <person name="Castanera R."/>
            <person name="Culley D."/>
            <person name="Daum C."/>
            <person name="Ezra D."/>
            <person name="Gonzalez J."/>
            <person name="Henrissat B."/>
            <person name="Kuo A."/>
            <person name="Liang C."/>
            <person name="Lipzen A."/>
            <person name="Lutzoni F."/>
            <person name="Magnuson J."/>
            <person name="Mondo S."/>
            <person name="Nolan M."/>
            <person name="Ohm R."/>
            <person name="Pangilinan J."/>
            <person name="Park H.-J."/>
            <person name="Ramirez L."/>
            <person name="Alfaro M."/>
            <person name="Sun H."/>
            <person name="Tritt A."/>
            <person name="Yoshinaga Y."/>
            <person name="Zwiers L.-H."/>
            <person name="Turgeon B."/>
            <person name="Goodwin S."/>
            <person name="Spatafora J."/>
            <person name="Crous P."/>
            <person name="Grigoriev I."/>
        </authorList>
    </citation>
    <scope>NUCLEOTIDE SEQUENCE</scope>
    <source>
        <strain evidence="2">CBS 690.94</strain>
    </source>
</reference>
<keyword evidence="1" id="KW-0732">Signal</keyword>
<name>A0A9P4PIT1_9PLEO</name>
<dbReference type="EMBL" id="MU001502">
    <property type="protein sequence ID" value="KAF2443714.1"/>
    <property type="molecule type" value="Genomic_DNA"/>
</dbReference>
<evidence type="ECO:0000313" key="3">
    <source>
        <dbReference type="Proteomes" id="UP000799764"/>
    </source>
</evidence>
<protein>
    <recommendedName>
        <fullName evidence="4">Secreted protein</fullName>
    </recommendedName>
</protein>
<organism evidence="2 3">
    <name type="scientific">Karstenula rhodostoma CBS 690.94</name>
    <dbReference type="NCBI Taxonomy" id="1392251"/>
    <lineage>
        <taxon>Eukaryota</taxon>
        <taxon>Fungi</taxon>
        <taxon>Dikarya</taxon>
        <taxon>Ascomycota</taxon>
        <taxon>Pezizomycotina</taxon>
        <taxon>Dothideomycetes</taxon>
        <taxon>Pleosporomycetidae</taxon>
        <taxon>Pleosporales</taxon>
        <taxon>Massarineae</taxon>
        <taxon>Didymosphaeriaceae</taxon>
        <taxon>Karstenula</taxon>
    </lineage>
</organism>
<gene>
    <name evidence="2" type="ORF">P171DRAFT_42825</name>
</gene>
<evidence type="ECO:0000256" key="1">
    <source>
        <dbReference type="SAM" id="SignalP"/>
    </source>
</evidence>